<evidence type="ECO:0000313" key="2">
    <source>
        <dbReference type="Proteomes" id="UP001055879"/>
    </source>
</evidence>
<keyword evidence="2" id="KW-1185">Reference proteome</keyword>
<evidence type="ECO:0000313" key="1">
    <source>
        <dbReference type="EMBL" id="KAI3685378.1"/>
    </source>
</evidence>
<dbReference type="Proteomes" id="UP001055879">
    <property type="component" value="Linkage Group LG12"/>
</dbReference>
<gene>
    <name evidence="1" type="ORF">L6452_34620</name>
</gene>
<reference evidence="2" key="1">
    <citation type="journal article" date="2022" name="Mol. Ecol. Resour.">
        <title>The genomes of chicory, endive, great burdock and yacon provide insights into Asteraceae palaeo-polyploidization history and plant inulin production.</title>
        <authorList>
            <person name="Fan W."/>
            <person name="Wang S."/>
            <person name="Wang H."/>
            <person name="Wang A."/>
            <person name="Jiang F."/>
            <person name="Liu H."/>
            <person name="Zhao H."/>
            <person name="Xu D."/>
            <person name="Zhang Y."/>
        </authorList>
    </citation>
    <scope>NUCLEOTIDE SEQUENCE [LARGE SCALE GENOMIC DNA]</scope>
    <source>
        <strain evidence="2">cv. Niubang</strain>
    </source>
</reference>
<reference evidence="1 2" key="2">
    <citation type="journal article" date="2022" name="Mol. Ecol. Resour.">
        <title>The genomes of chicory, endive, great burdock and yacon provide insights into Asteraceae paleo-polyploidization history and plant inulin production.</title>
        <authorList>
            <person name="Fan W."/>
            <person name="Wang S."/>
            <person name="Wang H."/>
            <person name="Wang A."/>
            <person name="Jiang F."/>
            <person name="Liu H."/>
            <person name="Zhao H."/>
            <person name="Xu D."/>
            <person name="Zhang Y."/>
        </authorList>
    </citation>
    <scope>NUCLEOTIDE SEQUENCE [LARGE SCALE GENOMIC DNA]</scope>
    <source>
        <strain evidence="2">cv. Niubang</strain>
    </source>
</reference>
<accession>A0ACB8YIY6</accession>
<sequence>MDVVSRVVANPAGELTVSSEQLVYDVVLKQKALVKEQMRAREDVEVKPDIVLPGTLGLLNEYARDGDMSIEAAVAVACTPSN</sequence>
<name>A0ACB8YIY6_ARCLA</name>
<organism evidence="1 2">
    <name type="scientific">Arctium lappa</name>
    <name type="common">Greater burdock</name>
    <name type="synonym">Lappa major</name>
    <dbReference type="NCBI Taxonomy" id="4217"/>
    <lineage>
        <taxon>Eukaryota</taxon>
        <taxon>Viridiplantae</taxon>
        <taxon>Streptophyta</taxon>
        <taxon>Embryophyta</taxon>
        <taxon>Tracheophyta</taxon>
        <taxon>Spermatophyta</taxon>
        <taxon>Magnoliopsida</taxon>
        <taxon>eudicotyledons</taxon>
        <taxon>Gunneridae</taxon>
        <taxon>Pentapetalae</taxon>
        <taxon>asterids</taxon>
        <taxon>campanulids</taxon>
        <taxon>Asterales</taxon>
        <taxon>Asteraceae</taxon>
        <taxon>Carduoideae</taxon>
        <taxon>Cardueae</taxon>
        <taxon>Arctiinae</taxon>
        <taxon>Arctium</taxon>
    </lineage>
</organism>
<dbReference type="EMBL" id="CM042058">
    <property type="protein sequence ID" value="KAI3685378.1"/>
    <property type="molecule type" value="Genomic_DNA"/>
</dbReference>
<protein>
    <submittedName>
        <fullName evidence="1">Uncharacterized protein</fullName>
    </submittedName>
</protein>
<proteinExistence type="predicted"/>
<comment type="caution">
    <text evidence="1">The sequence shown here is derived from an EMBL/GenBank/DDBJ whole genome shotgun (WGS) entry which is preliminary data.</text>
</comment>